<accession>A0A6A5ZIE6</accession>
<evidence type="ECO:0008006" key="3">
    <source>
        <dbReference type="Google" id="ProtNLM"/>
    </source>
</evidence>
<keyword evidence="2" id="KW-1185">Reference proteome</keyword>
<evidence type="ECO:0000313" key="1">
    <source>
        <dbReference type="EMBL" id="KAF2119370.1"/>
    </source>
</evidence>
<protein>
    <recommendedName>
        <fullName evidence="3">TolB, C-terminal domain-containing protein</fullName>
    </recommendedName>
</protein>
<dbReference type="Gene3D" id="2.120.10.30">
    <property type="entry name" value="TolB, C-terminal domain"/>
    <property type="match status" value="3"/>
</dbReference>
<gene>
    <name evidence="1" type="ORF">BDV96DRAFT_514901</name>
</gene>
<dbReference type="AlphaFoldDB" id="A0A6A5ZIE6"/>
<dbReference type="InterPro" id="IPR011659">
    <property type="entry name" value="WD40"/>
</dbReference>
<sequence>MNRIAPGTSELYIANSDGTNERKLLGNQSDFEYHAQFSADGEWITFTTERNGDGNSDIYRVRPDGAGLEKIIAAPSFEDGGVLSPDGSKLAYVSTTNGYKANIWVKDLNTGDGLNLTNSDLVKGNASLPDGYFRPAWSPDGEWLVFSSDRNTPWRGHGNGTGWEHTQELSIYVIRPNGTDFRQLATKTDYCLASPKFSPDGKRVVFYEITTEQTWDARRPESVNEVTGQVISVDFATGTDRIEHTSGSGLKMSPQWVTNDTIGFLVKAGDSAGLNYTTYTSNGNITYQNVKASIRSPAWSPDGTQVVYEKVNFTAIRPMGKKLYSWQEDWEYRFTDVFPQLSMQGELVITQKQLGNSSVATMHPDGTALKDVFDVYSGDQLNSSNIGKGLSGAFQPAWSPDGAWITVSLGSWFQSRATGPGAIYRVTSNGSYYEKLTNDTVNTGFPSFSADGRYIVYRVWGGPYGLRTMDLTDKSVRVLTNRTSTDYDNVPFWSPDGTKIVFTRRVSYTNFDICTIRPDGTDLQVLTTSGGNDAHAVWTHDGRIMYSTAQYGYRDEAAAYDNTFQPYGQIMIMDADGANKEILVDSMWEDSMPLYVPNEYLS</sequence>
<dbReference type="OrthoDB" id="43744at2759"/>
<dbReference type="PANTHER" id="PTHR32161">
    <property type="entry name" value="DPP6 N-TERMINAL DOMAIN-LIKE PROTEIN"/>
    <property type="match status" value="1"/>
</dbReference>
<proteinExistence type="predicted"/>
<dbReference type="EMBL" id="ML977315">
    <property type="protein sequence ID" value="KAF2119370.1"/>
    <property type="molecule type" value="Genomic_DNA"/>
</dbReference>
<dbReference type="PANTHER" id="PTHR32161:SF8">
    <property type="entry name" value="DPP6 N-TERMINAL DOMAIN-LIKE PROTEIN"/>
    <property type="match status" value="1"/>
</dbReference>
<evidence type="ECO:0000313" key="2">
    <source>
        <dbReference type="Proteomes" id="UP000799770"/>
    </source>
</evidence>
<name>A0A6A5ZIE6_9PLEO</name>
<dbReference type="SUPFAM" id="SSF82171">
    <property type="entry name" value="DPP6 N-terminal domain-like"/>
    <property type="match status" value="1"/>
</dbReference>
<dbReference type="Pfam" id="PF07676">
    <property type="entry name" value="PD40"/>
    <property type="match status" value="6"/>
</dbReference>
<dbReference type="InterPro" id="IPR011042">
    <property type="entry name" value="6-blade_b-propeller_TolB-like"/>
</dbReference>
<organism evidence="1 2">
    <name type="scientific">Lophiotrema nucula</name>
    <dbReference type="NCBI Taxonomy" id="690887"/>
    <lineage>
        <taxon>Eukaryota</taxon>
        <taxon>Fungi</taxon>
        <taxon>Dikarya</taxon>
        <taxon>Ascomycota</taxon>
        <taxon>Pezizomycotina</taxon>
        <taxon>Dothideomycetes</taxon>
        <taxon>Pleosporomycetidae</taxon>
        <taxon>Pleosporales</taxon>
        <taxon>Lophiotremataceae</taxon>
        <taxon>Lophiotrema</taxon>
    </lineage>
</organism>
<dbReference type="Proteomes" id="UP000799770">
    <property type="component" value="Unassembled WGS sequence"/>
</dbReference>
<reference evidence="1" key="1">
    <citation type="journal article" date="2020" name="Stud. Mycol.">
        <title>101 Dothideomycetes genomes: a test case for predicting lifestyles and emergence of pathogens.</title>
        <authorList>
            <person name="Haridas S."/>
            <person name="Albert R."/>
            <person name="Binder M."/>
            <person name="Bloem J."/>
            <person name="Labutti K."/>
            <person name="Salamov A."/>
            <person name="Andreopoulos B."/>
            <person name="Baker S."/>
            <person name="Barry K."/>
            <person name="Bills G."/>
            <person name="Bluhm B."/>
            <person name="Cannon C."/>
            <person name="Castanera R."/>
            <person name="Culley D."/>
            <person name="Daum C."/>
            <person name="Ezra D."/>
            <person name="Gonzalez J."/>
            <person name="Henrissat B."/>
            <person name="Kuo A."/>
            <person name="Liang C."/>
            <person name="Lipzen A."/>
            <person name="Lutzoni F."/>
            <person name="Magnuson J."/>
            <person name="Mondo S."/>
            <person name="Nolan M."/>
            <person name="Ohm R."/>
            <person name="Pangilinan J."/>
            <person name="Park H.-J."/>
            <person name="Ramirez L."/>
            <person name="Alfaro M."/>
            <person name="Sun H."/>
            <person name="Tritt A."/>
            <person name="Yoshinaga Y."/>
            <person name="Zwiers L.-H."/>
            <person name="Turgeon B."/>
            <person name="Goodwin S."/>
            <person name="Spatafora J."/>
            <person name="Crous P."/>
            <person name="Grigoriev I."/>
        </authorList>
    </citation>
    <scope>NUCLEOTIDE SEQUENCE</scope>
    <source>
        <strain evidence="1">CBS 627.86</strain>
    </source>
</reference>